<dbReference type="Proteomes" id="UP001459105">
    <property type="component" value="Segment"/>
</dbReference>
<proteinExistence type="predicted"/>
<dbReference type="EMBL" id="PP438412">
    <property type="protein sequence ID" value="XAI95493.1"/>
    <property type="molecule type" value="Genomic_DNA"/>
</dbReference>
<protein>
    <submittedName>
        <fullName evidence="1">Uncharacterized protein</fullName>
    </submittedName>
</protein>
<accession>A0AAX4QH98</accession>
<organism evidence="1 2">
    <name type="scientific">Microcystis phage Mvi-JY20</name>
    <dbReference type="NCBI Taxonomy" id="3128146"/>
    <lineage>
        <taxon>Viruses</taxon>
        <taxon>Duplodnaviria</taxon>
        <taxon>Heunggongvirae</taxon>
        <taxon>Uroviricota</taxon>
        <taxon>Caudoviricetes</taxon>
    </lineage>
</organism>
<evidence type="ECO:0000313" key="2">
    <source>
        <dbReference type="Proteomes" id="UP001459105"/>
    </source>
</evidence>
<reference evidence="1" key="1">
    <citation type="submission" date="2024-03" db="EMBL/GenBank/DDBJ databases">
        <authorList>
            <person name="Lin W."/>
            <person name="Li D."/>
            <person name="Tong Y."/>
        </authorList>
    </citation>
    <scope>NUCLEOTIDE SEQUENCE</scope>
</reference>
<evidence type="ECO:0000313" key="1">
    <source>
        <dbReference type="EMBL" id="XAI95493.1"/>
    </source>
</evidence>
<sequence length="119" mass="13128">MKTCNLLFALFASLLFLVGVARAEAQEPPPSFDVSYAWSSSGDQYVLTSWRVPEFRLSDNLFGTVVAGYSVANSRPVTGVGLLYEFTRRPATLFVGADLLFPQNTRPDVAFKAGLQIRF</sequence>
<name>A0AAX4QH98_9CAUD</name>